<dbReference type="SUPFAM" id="SSF47413">
    <property type="entry name" value="lambda repressor-like DNA-binding domains"/>
    <property type="match status" value="1"/>
</dbReference>
<evidence type="ECO:0000259" key="1">
    <source>
        <dbReference type="PROSITE" id="PS50943"/>
    </source>
</evidence>
<dbReference type="SMART" id="SM00530">
    <property type="entry name" value="HTH_XRE"/>
    <property type="match status" value="1"/>
</dbReference>
<dbReference type="GO" id="GO:0003677">
    <property type="term" value="F:DNA binding"/>
    <property type="evidence" value="ECO:0007669"/>
    <property type="project" value="InterPro"/>
</dbReference>
<dbReference type="EMBL" id="CP023275">
    <property type="protein sequence ID" value="ATB69064.1"/>
    <property type="molecule type" value="Genomic_DNA"/>
</dbReference>
<dbReference type="CDD" id="cd00093">
    <property type="entry name" value="HTH_XRE"/>
    <property type="match status" value="1"/>
</dbReference>
<proteinExistence type="predicted"/>
<dbReference type="InterPro" id="IPR001387">
    <property type="entry name" value="Cro/C1-type_HTH"/>
</dbReference>
<accession>A0A290HQZ5</accession>
<evidence type="ECO:0000313" key="2">
    <source>
        <dbReference type="EMBL" id="ATB69064.1"/>
    </source>
</evidence>
<evidence type="ECO:0000313" key="3">
    <source>
        <dbReference type="Proteomes" id="UP000217349"/>
    </source>
</evidence>
<gene>
    <name evidence="2" type="ORF">SJPD1_0952</name>
</gene>
<organism evidence="2 3">
    <name type="scientific">Sulfurospirillum diekertiae</name>
    <dbReference type="NCBI Taxonomy" id="1854492"/>
    <lineage>
        <taxon>Bacteria</taxon>
        <taxon>Pseudomonadati</taxon>
        <taxon>Campylobacterota</taxon>
        <taxon>Epsilonproteobacteria</taxon>
        <taxon>Campylobacterales</taxon>
        <taxon>Sulfurospirillaceae</taxon>
        <taxon>Sulfurospirillum</taxon>
    </lineage>
</organism>
<protein>
    <recommendedName>
        <fullName evidence="1">HTH cro/C1-type domain-containing protein</fullName>
    </recommendedName>
</protein>
<dbReference type="KEGG" id="sulj:SJPD1_0952"/>
<reference evidence="3" key="1">
    <citation type="submission" date="2017-09" db="EMBL/GenBank/DDBJ databases">
        <title>The complete genome of Sulfurospirillum sp. JPD-1.</title>
        <authorList>
            <person name="Goris T."/>
        </authorList>
    </citation>
    <scope>NUCLEOTIDE SEQUENCE [LARGE SCALE GENOMIC DNA]</scope>
    <source>
        <strain evidence="3">JPD-1</strain>
    </source>
</reference>
<dbReference type="PROSITE" id="PS50943">
    <property type="entry name" value="HTH_CROC1"/>
    <property type="match status" value="1"/>
</dbReference>
<dbReference type="InterPro" id="IPR010982">
    <property type="entry name" value="Lambda_DNA-bd_dom_sf"/>
</dbReference>
<dbReference type="AlphaFoldDB" id="A0A290HQZ5"/>
<sequence length="224" mass="25614">MNERLITLRKALGFKSQKDFGEALDMPARTIQAYEQGTSPNIPSSFLQKLMGQFGVSTDWLLLGRGDMFAKNNFIIKSFENCELLYDELNNEDIYNALVGAYIQKKITPLFRDLGAEKSFWKQMVYGHRDRIGAIFILLRTLQESQLNEITVDNAKETLKKIVEKHIITIKDHIQYVYLDKENLLKAIEKLDDIGCFLILTNAPKIAGSLLPFLKEAHIKALTN</sequence>
<dbReference type="Pfam" id="PF01381">
    <property type="entry name" value="HTH_3"/>
    <property type="match status" value="1"/>
</dbReference>
<dbReference type="Proteomes" id="UP000217349">
    <property type="component" value="Chromosome"/>
</dbReference>
<dbReference type="RefSeq" id="WP_168171320.1">
    <property type="nucleotide sequence ID" value="NZ_CP023275.1"/>
</dbReference>
<dbReference type="Gene3D" id="1.10.260.40">
    <property type="entry name" value="lambda repressor-like DNA-binding domains"/>
    <property type="match status" value="1"/>
</dbReference>
<feature type="domain" description="HTH cro/C1-type" evidence="1">
    <location>
        <begin position="5"/>
        <end position="61"/>
    </location>
</feature>
<name>A0A290HQZ5_9BACT</name>